<dbReference type="RefSeq" id="WP_204697651.1">
    <property type="nucleotide sequence ID" value="NZ_JAFBEC010000006.1"/>
</dbReference>
<proteinExistence type="inferred from homology"/>
<dbReference type="InterPro" id="IPR036390">
    <property type="entry name" value="WH_DNA-bd_sf"/>
</dbReference>
<accession>A0ABS2PE62</accession>
<protein>
    <submittedName>
        <fullName evidence="6">DNA-binding transcriptional LysR family regulator</fullName>
    </submittedName>
</protein>
<dbReference type="PRINTS" id="PR00039">
    <property type="entry name" value="HTHLYSR"/>
</dbReference>
<evidence type="ECO:0000256" key="3">
    <source>
        <dbReference type="ARBA" id="ARBA00023125"/>
    </source>
</evidence>
<dbReference type="Gene3D" id="1.10.10.10">
    <property type="entry name" value="Winged helix-like DNA-binding domain superfamily/Winged helix DNA-binding domain"/>
    <property type="match status" value="1"/>
</dbReference>
<dbReference type="InterPro" id="IPR005119">
    <property type="entry name" value="LysR_subst-bd"/>
</dbReference>
<dbReference type="Pfam" id="PF03466">
    <property type="entry name" value="LysR_substrate"/>
    <property type="match status" value="1"/>
</dbReference>
<dbReference type="Pfam" id="PF00126">
    <property type="entry name" value="HTH_1"/>
    <property type="match status" value="1"/>
</dbReference>
<dbReference type="PANTHER" id="PTHR30126:SF100">
    <property type="entry name" value="LYSR-FAMILY TRANSCRIPTIONAL REGULATOR"/>
    <property type="match status" value="1"/>
</dbReference>
<name>A0ABS2PE62_9BACL</name>
<dbReference type="SUPFAM" id="SSF46785">
    <property type="entry name" value="Winged helix' DNA-binding domain"/>
    <property type="match status" value="1"/>
</dbReference>
<dbReference type="PROSITE" id="PS50931">
    <property type="entry name" value="HTH_LYSR"/>
    <property type="match status" value="1"/>
</dbReference>
<feature type="domain" description="HTH lysR-type" evidence="5">
    <location>
        <begin position="1"/>
        <end position="58"/>
    </location>
</feature>
<dbReference type="Gene3D" id="3.40.190.290">
    <property type="match status" value="1"/>
</dbReference>
<dbReference type="InterPro" id="IPR000847">
    <property type="entry name" value="LysR_HTH_N"/>
</dbReference>
<dbReference type="CDD" id="cd05466">
    <property type="entry name" value="PBP2_LTTR_substrate"/>
    <property type="match status" value="1"/>
</dbReference>
<gene>
    <name evidence="6" type="ORF">JOD17_002197</name>
</gene>
<evidence type="ECO:0000259" key="5">
    <source>
        <dbReference type="PROSITE" id="PS50931"/>
    </source>
</evidence>
<sequence>MDIKHLVTFLKVIETGSFTRAAELLGYTQSSVTAHIQTIEEHLNAPLFDRLGRKIHLTDAGKEALPHIKNVIEHYKRLESIGSDKATVKGELKITATESITLYRLEPILRTFKEQHPEVKLTLSNATCSTNKSAVLNGDTDLAFVLLPLVEEVDLVTHALTEEDIIVVGNQRIQDHVLQPDQPLQESILLNEYACSYRSIFEQALKEQNISAVQSMELWSVEALKRCAVSGLGITCLPRMTVETELETGTLKRIPFHMEPTLYSQLIYRKDKWLSPAITAFIDIVLEQPFVQKTKISFD</sequence>
<dbReference type="InterPro" id="IPR036388">
    <property type="entry name" value="WH-like_DNA-bd_sf"/>
</dbReference>
<keyword evidence="2" id="KW-0805">Transcription regulation</keyword>
<dbReference type="GO" id="GO:0003677">
    <property type="term" value="F:DNA binding"/>
    <property type="evidence" value="ECO:0007669"/>
    <property type="project" value="UniProtKB-KW"/>
</dbReference>
<comment type="caution">
    <text evidence="6">The sequence shown here is derived from an EMBL/GenBank/DDBJ whole genome shotgun (WGS) entry which is preliminary data.</text>
</comment>
<keyword evidence="4" id="KW-0804">Transcription</keyword>
<comment type="similarity">
    <text evidence="1">Belongs to the LysR transcriptional regulatory family.</text>
</comment>
<organism evidence="6 7">
    <name type="scientific">Geomicrobium sediminis</name>
    <dbReference type="NCBI Taxonomy" id="1347788"/>
    <lineage>
        <taxon>Bacteria</taxon>
        <taxon>Bacillati</taxon>
        <taxon>Bacillota</taxon>
        <taxon>Bacilli</taxon>
        <taxon>Bacillales</taxon>
        <taxon>Geomicrobium</taxon>
    </lineage>
</organism>
<dbReference type="Proteomes" id="UP000741863">
    <property type="component" value="Unassembled WGS sequence"/>
</dbReference>
<keyword evidence="3 6" id="KW-0238">DNA-binding</keyword>
<evidence type="ECO:0000256" key="4">
    <source>
        <dbReference type="ARBA" id="ARBA00023163"/>
    </source>
</evidence>
<dbReference type="EMBL" id="JAFBEC010000006">
    <property type="protein sequence ID" value="MBM7633103.1"/>
    <property type="molecule type" value="Genomic_DNA"/>
</dbReference>
<evidence type="ECO:0000256" key="2">
    <source>
        <dbReference type="ARBA" id="ARBA00023015"/>
    </source>
</evidence>
<reference evidence="6 7" key="1">
    <citation type="submission" date="2021-01" db="EMBL/GenBank/DDBJ databases">
        <title>Genomic Encyclopedia of Type Strains, Phase IV (KMG-IV): sequencing the most valuable type-strain genomes for metagenomic binning, comparative biology and taxonomic classification.</title>
        <authorList>
            <person name="Goeker M."/>
        </authorList>
    </citation>
    <scope>NUCLEOTIDE SEQUENCE [LARGE SCALE GENOMIC DNA]</scope>
    <source>
        <strain evidence="6 7">DSM 25540</strain>
    </source>
</reference>
<evidence type="ECO:0000313" key="7">
    <source>
        <dbReference type="Proteomes" id="UP000741863"/>
    </source>
</evidence>
<dbReference type="PANTHER" id="PTHR30126">
    <property type="entry name" value="HTH-TYPE TRANSCRIPTIONAL REGULATOR"/>
    <property type="match status" value="1"/>
</dbReference>
<evidence type="ECO:0000313" key="6">
    <source>
        <dbReference type="EMBL" id="MBM7633103.1"/>
    </source>
</evidence>
<dbReference type="SUPFAM" id="SSF53850">
    <property type="entry name" value="Periplasmic binding protein-like II"/>
    <property type="match status" value="1"/>
</dbReference>
<keyword evidence="7" id="KW-1185">Reference proteome</keyword>
<evidence type="ECO:0000256" key="1">
    <source>
        <dbReference type="ARBA" id="ARBA00009437"/>
    </source>
</evidence>